<dbReference type="PROSITE" id="PS51186">
    <property type="entry name" value="GNAT"/>
    <property type="match status" value="1"/>
</dbReference>
<dbReference type="PANTHER" id="PTHR43233:SF1">
    <property type="entry name" value="FAMILY N-ACETYLTRANSFERASE, PUTATIVE (AFU_ORTHOLOGUE AFUA_6G03350)-RELATED"/>
    <property type="match status" value="1"/>
</dbReference>
<gene>
    <name evidence="2" type="ORF">J4H92_08135</name>
</gene>
<dbReference type="SUPFAM" id="SSF55729">
    <property type="entry name" value="Acyl-CoA N-acyltransferases (Nat)"/>
    <property type="match status" value="1"/>
</dbReference>
<dbReference type="Pfam" id="PF00583">
    <property type="entry name" value="Acetyltransf_1"/>
    <property type="match status" value="1"/>
</dbReference>
<feature type="domain" description="N-acetyltransferase" evidence="1">
    <location>
        <begin position="5"/>
        <end position="139"/>
    </location>
</feature>
<evidence type="ECO:0000259" key="1">
    <source>
        <dbReference type="PROSITE" id="PS51186"/>
    </source>
</evidence>
<proteinExistence type="predicted"/>
<dbReference type="InterPro" id="IPR016181">
    <property type="entry name" value="Acyl_CoA_acyltransferase"/>
</dbReference>
<dbReference type="EMBL" id="JAGDYM010000009">
    <property type="protein sequence ID" value="MBO1901916.1"/>
    <property type="molecule type" value="Genomic_DNA"/>
</dbReference>
<dbReference type="PANTHER" id="PTHR43233">
    <property type="entry name" value="FAMILY N-ACETYLTRANSFERASE, PUTATIVE (AFU_ORTHOLOGUE AFUA_6G03350)-RELATED"/>
    <property type="match status" value="1"/>
</dbReference>
<dbReference type="AlphaFoldDB" id="A0A939S8C4"/>
<dbReference type="InterPro" id="IPR053144">
    <property type="entry name" value="Acetyltransferase_Butenolide"/>
</dbReference>
<evidence type="ECO:0000313" key="3">
    <source>
        <dbReference type="Proteomes" id="UP000664382"/>
    </source>
</evidence>
<evidence type="ECO:0000313" key="2">
    <source>
        <dbReference type="EMBL" id="MBO1901916.1"/>
    </source>
</evidence>
<dbReference type="Proteomes" id="UP000664382">
    <property type="component" value="Unassembled WGS sequence"/>
</dbReference>
<accession>A0A939S8C4</accession>
<protein>
    <submittedName>
        <fullName evidence="2">GNAT family N-acetyltransferase</fullName>
    </submittedName>
</protein>
<dbReference type="RefSeq" id="WP_208097678.1">
    <property type="nucleotide sequence ID" value="NZ_JAGDYM010000009.1"/>
</dbReference>
<name>A0A939S8C4_9MICO</name>
<dbReference type="Gene3D" id="3.40.630.30">
    <property type="match status" value="1"/>
</dbReference>
<reference evidence="2" key="1">
    <citation type="submission" date="2021-03" db="EMBL/GenBank/DDBJ databases">
        <title>Leucobacter chromiisoli sp. nov., isolated from chromium-containing soil of chemical plant.</title>
        <authorList>
            <person name="Xu Z."/>
        </authorList>
    </citation>
    <scope>NUCLEOTIDE SEQUENCE</scope>
    <source>
        <strain evidence="2">S27</strain>
    </source>
</reference>
<dbReference type="CDD" id="cd04301">
    <property type="entry name" value="NAT_SF"/>
    <property type="match status" value="1"/>
</dbReference>
<dbReference type="InterPro" id="IPR000182">
    <property type="entry name" value="GNAT_dom"/>
</dbReference>
<sequence>MSGRVVERVATPEEHAALAASVGWESHFDEELRSASLRGSIAGVVYLDDADGAVGMARAVGDGLQYAYIQDVIVHPDHEGEGIATELVARLIDLLRPPPGTDIFIGLFASEEAHGVYESLGFSSTGAIGMHQRVASPGDAGGQPS</sequence>
<comment type="caution">
    <text evidence="2">The sequence shown here is derived from an EMBL/GenBank/DDBJ whole genome shotgun (WGS) entry which is preliminary data.</text>
</comment>
<keyword evidence="3" id="KW-1185">Reference proteome</keyword>
<dbReference type="GO" id="GO:0016747">
    <property type="term" value="F:acyltransferase activity, transferring groups other than amino-acyl groups"/>
    <property type="evidence" value="ECO:0007669"/>
    <property type="project" value="InterPro"/>
</dbReference>
<organism evidence="2 3">
    <name type="scientific">Leucobacter weissii</name>
    <dbReference type="NCBI Taxonomy" id="1983706"/>
    <lineage>
        <taxon>Bacteria</taxon>
        <taxon>Bacillati</taxon>
        <taxon>Actinomycetota</taxon>
        <taxon>Actinomycetes</taxon>
        <taxon>Micrococcales</taxon>
        <taxon>Microbacteriaceae</taxon>
        <taxon>Leucobacter</taxon>
    </lineage>
</organism>